<feature type="domain" description="G-protein coupled receptors family 1 profile" evidence="12">
    <location>
        <begin position="51"/>
        <end position="320"/>
    </location>
</feature>
<evidence type="ECO:0000256" key="5">
    <source>
        <dbReference type="ARBA" id="ARBA00023040"/>
    </source>
</evidence>
<dbReference type="InterPro" id="IPR017452">
    <property type="entry name" value="GPCR_Rhodpsn_7TM"/>
</dbReference>
<dbReference type="RefSeq" id="XP_032822081.1">
    <property type="nucleotide sequence ID" value="XM_032966190.1"/>
</dbReference>
<dbReference type="Gene3D" id="1.20.1070.10">
    <property type="entry name" value="Rhodopsin 7-helix transmembrane proteins"/>
    <property type="match status" value="1"/>
</dbReference>
<reference evidence="14" key="1">
    <citation type="submission" date="2025-08" db="UniProtKB">
        <authorList>
            <consortium name="RefSeq"/>
        </authorList>
    </citation>
    <scope>IDENTIFICATION</scope>
    <source>
        <tissue evidence="14">Sperm</tissue>
    </source>
</reference>
<evidence type="ECO:0000256" key="8">
    <source>
        <dbReference type="ARBA" id="ARBA00023170"/>
    </source>
</evidence>
<dbReference type="GO" id="GO:0008528">
    <property type="term" value="F:G protein-coupled peptide receptor activity"/>
    <property type="evidence" value="ECO:0007669"/>
    <property type="project" value="UniProtKB-ARBA"/>
</dbReference>
<evidence type="ECO:0000256" key="9">
    <source>
        <dbReference type="ARBA" id="ARBA00023180"/>
    </source>
</evidence>
<evidence type="ECO:0000256" key="10">
    <source>
        <dbReference type="ARBA" id="ARBA00023224"/>
    </source>
</evidence>
<keyword evidence="3 11" id="KW-0812">Transmembrane</keyword>
<gene>
    <name evidence="14" type="primary">LOC116948923</name>
</gene>
<feature type="transmembrane region" description="Helical" evidence="11">
    <location>
        <begin position="79"/>
        <end position="102"/>
    </location>
</feature>
<name>A0AAJ7X5J5_PETMA</name>
<keyword evidence="5" id="KW-0297">G-protein coupled receptor</keyword>
<feature type="transmembrane region" description="Helical" evidence="11">
    <location>
        <begin position="261"/>
        <end position="283"/>
    </location>
</feature>
<evidence type="ECO:0000256" key="3">
    <source>
        <dbReference type="ARBA" id="ARBA00022692"/>
    </source>
</evidence>
<dbReference type="PRINTS" id="PR00663">
    <property type="entry name" value="GALANINR"/>
</dbReference>
<comment type="subcellular location">
    <subcellularLocation>
        <location evidence="1">Cell membrane</location>
        <topology evidence="1">Multi-pass membrane protein</topology>
    </subcellularLocation>
</comment>
<dbReference type="Pfam" id="PF00001">
    <property type="entry name" value="7tm_1"/>
    <property type="match status" value="1"/>
</dbReference>
<sequence>MGPAFNVSAVNASRLRGILMNVTRGEEMPFMTDAWLVPLLFALIMLVGLVGNSLVIFVITKNRQMRTVTNFFIARLDTYVNLAGTDIIFLVCCVPFTATLYPLPSWVFGDFMCKFVNYLQQVTVQATCMTLTAMSVDRCYVTVYPIRSLQHRTPCLAACISIGIWIGSLVMSLPMALYHKTDTKEWYGPKTYCFDAFPSVPHEHAFVLYSFVLVYMLPLVTISVCYSIMIKKIGRPAVEPQDDNVQLQMLTERNEATRAKVTRMVVVVVLVFMLCWGPIQLFILFQSFYPHFAISYTTYKLKTWANCMSYANSSINPFVYCFMGDSFRKTFKKAFPCLFKARVAPAPDAAYTEMNNMNRRGA</sequence>
<dbReference type="AlphaFoldDB" id="A0AAJ7X5J5"/>
<evidence type="ECO:0000256" key="1">
    <source>
        <dbReference type="ARBA" id="ARBA00004651"/>
    </source>
</evidence>
<evidence type="ECO:0000259" key="12">
    <source>
        <dbReference type="PROSITE" id="PS50262"/>
    </source>
</evidence>
<evidence type="ECO:0000256" key="11">
    <source>
        <dbReference type="SAM" id="Phobius"/>
    </source>
</evidence>
<keyword evidence="10" id="KW-0807">Transducer</keyword>
<dbReference type="SMART" id="SM01381">
    <property type="entry name" value="7TM_GPCR_Srsx"/>
    <property type="match status" value="1"/>
</dbReference>
<keyword evidence="2" id="KW-1003">Cell membrane</keyword>
<feature type="transmembrane region" description="Helical" evidence="11">
    <location>
        <begin position="35"/>
        <end position="59"/>
    </location>
</feature>
<dbReference type="PANTHER" id="PTHR45695">
    <property type="entry name" value="LEUCOKININ RECEPTOR-RELATED"/>
    <property type="match status" value="1"/>
</dbReference>
<dbReference type="Proteomes" id="UP001318040">
    <property type="component" value="Chromosome 35"/>
</dbReference>
<feature type="transmembrane region" description="Helical" evidence="11">
    <location>
        <begin position="206"/>
        <end position="229"/>
    </location>
</feature>
<keyword evidence="6 11" id="KW-0472">Membrane</keyword>
<dbReference type="PANTHER" id="PTHR45695:SF23">
    <property type="entry name" value="GALANIN-LIKE G-PROTEIN COUPLED RECEPTOR NPR-9"/>
    <property type="match status" value="1"/>
</dbReference>
<feature type="transmembrane region" description="Helical" evidence="11">
    <location>
        <begin position="303"/>
        <end position="323"/>
    </location>
</feature>
<dbReference type="GO" id="GO:0005886">
    <property type="term" value="C:plasma membrane"/>
    <property type="evidence" value="ECO:0007669"/>
    <property type="project" value="UniProtKB-SubCell"/>
</dbReference>
<dbReference type="InterPro" id="IPR000276">
    <property type="entry name" value="GPCR_Rhodpsn"/>
</dbReference>
<proteinExistence type="predicted"/>
<keyword evidence="13" id="KW-1185">Reference proteome</keyword>
<feature type="transmembrane region" description="Helical" evidence="11">
    <location>
        <begin position="155"/>
        <end position="177"/>
    </location>
</feature>
<feature type="transmembrane region" description="Helical" evidence="11">
    <location>
        <begin position="122"/>
        <end position="143"/>
    </location>
</feature>
<dbReference type="InterPro" id="IPR000405">
    <property type="entry name" value="Galanin_rcpt"/>
</dbReference>
<organism evidence="13 14">
    <name type="scientific">Petromyzon marinus</name>
    <name type="common">Sea lamprey</name>
    <dbReference type="NCBI Taxonomy" id="7757"/>
    <lineage>
        <taxon>Eukaryota</taxon>
        <taxon>Metazoa</taxon>
        <taxon>Chordata</taxon>
        <taxon>Craniata</taxon>
        <taxon>Vertebrata</taxon>
        <taxon>Cyclostomata</taxon>
        <taxon>Hyperoartia</taxon>
        <taxon>Petromyzontiformes</taxon>
        <taxon>Petromyzontidae</taxon>
        <taxon>Petromyzon</taxon>
    </lineage>
</organism>
<dbReference type="PROSITE" id="PS50262">
    <property type="entry name" value="G_PROTEIN_RECEP_F1_2"/>
    <property type="match status" value="1"/>
</dbReference>
<keyword evidence="9" id="KW-0325">Glycoprotein</keyword>
<evidence type="ECO:0000313" key="13">
    <source>
        <dbReference type="Proteomes" id="UP001318040"/>
    </source>
</evidence>
<dbReference type="CDD" id="cd15095">
    <property type="entry name" value="7tmA_KiSS1R"/>
    <property type="match status" value="1"/>
</dbReference>
<evidence type="ECO:0000256" key="4">
    <source>
        <dbReference type="ARBA" id="ARBA00022989"/>
    </source>
</evidence>
<keyword evidence="8" id="KW-0675">Receptor</keyword>
<keyword evidence="7" id="KW-1015">Disulfide bond</keyword>
<evidence type="ECO:0000256" key="7">
    <source>
        <dbReference type="ARBA" id="ARBA00023157"/>
    </source>
</evidence>
<keyword evidence="4 11" id="KW-1133">Transmembrane helix</keyword>
<dbReference type="KEGG" id="pmrn:116948923"/>
<protein>
    <submittedName>
        <fullName evidence="14">G-protein coupled receptor 54-like isoform X1</fullName>
    </submittedName>
</protein>
<accession>A0AAJ7X5J5</accession>
<dbReference type="FunFam" id="1.20.1070.10:FF:000171">
    <property type="entry name" value="KISS1 receptor b"/>
    <property type="match status" value="1"/>
</dbReference>
<evidence type="ECO:0000313" key="14">
    <source>
        <dbReference type="RefSeq" id="XP_032822081.1"/>
    </source>
</evidence>
<evidence type="ECO:0000256" key="6">
    <source>
        <dbReference type="ARBA" id="ARBA00023136"/>
    </source>
</evidence>
<dbReference type="PRINTS" id="PR00237">
    <property type="entry name" value="GPCRRHODOPSN"/>
</dbReference>
<dbReference type="SUPFAM" id="SSF81321">
    <property type="entry name" value="Family A G protein-coupled receptor-like"/>
    <property type="match status" value="1"/>
</dbReference>
<evidence type="ECO:0000256" key="2">
    <source>
        <dbReference type="ARBA" id="ARBA00022475"/>
    </source>
</evidence>